<dbReference type="HOGENOM" id="CLU_094667_0_0_1"/>
<dbReference type="Proteomes" id="UP000002059">
    <property type="component" value="Partially assembled WGS sequence"/>
</dbReference>
<dbReference type="GeneID" id="9097272"/>
<name>C1GZU0_PARBA</name>
<evidence type="ECO:0000313" key="1">
    <source>
        <dbReference type="EMBL" id="EEH32981.2"/>
    </source>
</evidence>
<sequence>MPWHGHCPALLKVTPAETISNAGTTQSTPSKCGERLSFRTKATANFCSNLSPSIYFIHFKTFYQTPFPVKLKPIIFQIIRRITSVMLFKRGLANNSGDGEYPGTVANPKPSEKPLVCVIYFFASQMSRNIQAAIPPPGVNSTSSTQTEPRKVHQLDNLLSKVQHHAHLSPLITKFETIPVEMAPPGRPRGTSREAMHDTLLLVNFKSKQAWREWVQTKEWQEFMQRTEKEAVFRRLPHVTCANSLKGLRNPIEVLMA</sequence>
<dbReference type="OrthoDB" id="4223044at2759"/>
<evidence type="ECO:0000313" key="2">
    <source>
        <dbReference type="Proteomes" id="UP000002059"/>
    </source>
</evidence>
<dbReference type="VEuPathDB" id="FungiDB:PAAG_04034"/>
<dbReference type="RefSeq" id="XP_015699365.1">
    <property type="nucleotide sequence ID" value="XM_015845139.1"/>
</dbReference>
<accession>C1GZU0</accession>
<dbReference type="KEGG" id="pbl:PAAG_04034"/>
<dbReference type="EMBL" id="KN294001">
    <property type="protein sequence ID" value="EEH32981.2"/>
    <property type="molecule type" value="Genomic_DNA"/>
</dbReference>
<dbReference type="AlphaFoldDB" id="C1GZU0"/>
<dbReference type="OMA" id="YFFASQM"/>
<organism evidence="1 2">
    <name type="scientific">Paracoccidioides lutzii (strain ATCC MYA-826 / Pb01)</name>
    <name type="common">Paracoccidioides brasiliensis</name>
    <dbReference type="NCBI Taxonomy" id="502779"/>
    <lineage>
        <taxon>Eukaryota</taxon>
        <taxon>Fungi</taxon>
        <taxon>Dikarya</taxon>
        <taxon>Ascomycota</taxon>
        <taxon>Pezizomycotina</taxon>
        <taxon>Eurotiomycetes</taxon>
        <taxon>Eurotiomycetidae</taxon>
        <taxon>Onygenales</taxon>
        <taxon>Ajellomycetaceae</taxon>
        <taxon>Paracoccidioides</taxon>
    </lineage>
</organism>
<proteinExistence type="predicted"/>
<protein>
    <submittedName>
        <fullName evidence="1">Uncharacterized protein</fullName>
    </submittedName>
</protein>
<keyword evidence="2" id="KW-1185">Reference proteome</keyword>
<gene>
    <name evidence="1" type="ORF">PAAG_04034</name>
</gene>
<dbReference type="eggNOG" id="ENOG502RA03">
    <property type="taxonomic scope" value="Eukaryota"/>
</dbReference>
<reference evidence="1 2" key="1">
    <citation type="journal article" date="2011" name="PLoS Genet.">
        <title>Comparative genomic analysis of human fungal pathogens causing paracoccidioidomycosis.</title>
        <authorList>
            <person name="Desjardins C.A."/>
            <person name="Champion M.D."/>
            <person name="Holder J.W."/>
            <person name="Muszewska A."/>
            <person name="Goldberg J."/>
            <person name="Bailao A.M."/>
            <person name="Brigido M.M."/>
            <person name="Ferreira M.E."/>
            <person name="Garcia A.M."/>
            <person name="Grynberg M."/>
            <person name="Gujja S."/>
            <person name="Heiman D.I."/>
            <person name="Henn M.R."/>
            <person name="Kodira C.D."/>
            <person name="Leon-Narvaez H."/>
            <person name="Longo L.V."/>
            <person name="Ma L.J."/>
            <person name="Malavazi I."/>
            <person name="Matsuo A.L."/>
            <person name="Morais F.V."/>
            <person name="Pereira M."/>
            <person name="Rodriguez-Brito S."/>
            <person name="Sakthikumar S."/>
            <person name="Salem-Izacc S.M."/>
            <person name="Sykes S.M."/>
            <person name="Teixeira M.M."/>
            <person name="Vallejo M.C."/>
            <person name="Walter M.E."/>
            <person name="Yandava C."/>
            <person name="Young S."/>
            <person name="Zeng Q."/>
            <person name="Zucker J."/>
            <person name="Felipe M.S."/>
            <person name="Goldman G.H."/>
            <person name="Haas B.J."/>
            <person name="McEwen J.G."/>
            <person name="Nino-Vega G."/>
            <person name="Puccia R."/>
            <person name="San-Blas G."/>
            <person name="Soares C.M."/>
            <person name="Birren B.W."/>
            <person name="Cuomo C.A."/>
        </authorList>
    </citation>
    <scope>NUCLEOTIDE SEQUENCE [LARGE SCALE GENOMIC DNA]</scope>
    <source>
        <strain evidence="2">ATCC MYA-826 / Pb01</strain>
    </source>
</reference>